<name>A0A061GDJ7_THECC</name>
<reference evidence="2 3" key="1">
    <citation type="journal article" date="2013" name="Genome Biol.">
        <title>The genome sequence of the most widely cultivated cacao type and its use to identify candidate genes regulating pod color.</title>
        <authorList>
            <person name="Motamayor J.C."/>
            <person name="Mockaitis K."/>
            <person name="Schmutz J."/>
            <person name="Haiminen N."/>
            <person name="Iii D.L."/>
            <person name="Cornejo O."/>
            <person name="Findley S.D."/>
            <person name="Zheng P."/>
            <person name="Utro F."/>
            <person name="Royaert S."/>
            <person name="Saski C."/>
            <person name="Jenkins J."/>
            <person name="Podicheti R."/>
            <person name="Zhao M."/>
            <person name="Scheffler B.E."/>
            <person name="Stack J.C."/>
            <person name="Feltus F.A."/>
            <person name="Mustiga G.M."/>
            <person name="Amores F."/>
            <person name="Phillips W."/>
            <person name="Marelli J.P."/>
            <person name="May G.D."/>
            <person name="Shapiro H."/>
            <person name="Ma J."/>
            <person name="Bustamante C.D."/>
            <person name="Schnell R.J."/>
            <person name="Main D."/>
            <person name="Gilbert D."/>
            <person name="Parida L."/>
            <person name="Kuhn D.N."/>
        </authorList>
    </citation>
    <scope>NUCLEOTIDE SEQUENCE [LARGE SCALE GENOMIC DNA]</scope>
    <source>
        <strain evidence="3">cv. Matina 1-6</strain>
    </source>
</reference>
<dbReference type="EMBL" id="CM001884">
    <property type="protein sequence ID" value="EOY27631.1"/>
    <property type="molecule type" value="Genomic_DNA"/>
</dbReference>
<dbReference type="InParanoid" id="A0A061GDJ7"/>
<feature type="signal peptide" evidence="1">
    <location>
        <begin position="1"/>
        <end position="24"/>
    </location>
</feature>
<evidence type="ECO:0000256" key="1">
    <source>
        <dbReference type="SAM" id="SignalP"/>
    </source>
</evidence>
<protein>
    <recommendedName>
        <fullName evidence="4">Secreted protein</fullName>
    </recommendedName>
</protein>
<organism evidence="2 3">
    <name type="scientific">Theobroma cacao</name>
    <name type="common">Cacao</name>
    <name type="synonym">Cocoa</name>
    <dbReference type="NCBI Taxonomy" id="3641"/>
    <lineage>
        <taxon>Eukaryota</taxon>
        <taxon>Viridiplantae</taxon>
        <taxon>Streptophyta</taxon>
        <taxon>Embryophyta</taxon>
        <taxon>Tracheophyta</taxon>
        <taxon>Spermatophyta</taxon>
        <taxon>Magnoliopsida</taxon>
        <taxon>eudicotyledons</taxon>
        <taxon>Gunneridae</taxon>
        <taxon>Pentapetalae</taxon>
        <taxon>rosids</taxon>
        <taxon>malvids</taxon>
        <taxon>Malvales</taxon>
        <taxon>Malvaceae</taxon>
        <taxon>Byttnerioideae</taxon>
        <taxon>Theobroma</taxon>
    </lineage>
</organism>
<accession>A0A061GDJ7</accession>
<dbReference type="AlphaFoldDB" id="A0A061GDJ7"/>
<feature type="chain" id="PRO_5001599049" description="Secreted protein" evidence="1">
    <location>
        <begin position="25"/>
        <end position="74"/>
    </location>
</feature>
<dbReference type="Proteomes" id="UP000026915">
    <property type="component" value="Chromosome 6"/>
</dbReference>
<keyword evidence="3" id="KW-1185">Reference proteome</keyword>
<evidence type="ECO:0000313" key="3">
    <source>
        <dbReference type="Proteomes" id="UP000026915"/>
    </source>
</evidence>
<dbReference type="HOGENOM" id="CLU_2692792_0_0_1"/>
<gene>
    <name evidence="2" type="ORF">TCM_029427</name>
</gene>
<dbReference type="Gramene" id="EOY27631">
    <property type="protein sequence ID" value="EOY27631"/>
    <property type="gene ID" value="TCM_029427"/>
</dbReference>
<evidence type="ECO:0008006" key="4">
    <source>
        <dbReference type="Google" id="ProtNLM"/>
    </source>
</evidence>
<keyword evidence="1" id="KW-0732">Signal</keyword>
<proteinExistence type="predicted"/>
<evidence type="ECO:0000313" key="2">
    <source>
        <dbReference type="EMBL" id="EOY27631.1"/>
    </source>
</evidence>
<sequence length="74" mass="8527">MKEKFNSLEALIMWCITLLIGSNSRMGERRNKTLAPRPPHLSYGQHTIKAAALQLHASLLKRVTRMHRVYQGKQ</sequence>